<dbReference type="InterPro" id="IPR016541">
    <property type="entry name" value="UCP008505"/>
</dbReference>
<sequence>MTKEKFLLDANVFITPYKSYYPFDFAPGFWKQLSPKLTYDEIGVLDIVKDEITKGSDTLSEWIESVENIHIISRKDEDIIKGYTEVVDYLKNSNLYSKRALKAWSMEGIADPWLIAAALAYQYTIITLETATGKITTVCNKPKIPSVGQDLGVKCESLFPFMRKMQFKL</sequence>
<proteinExistence type="predicted"/>
<dbReference type="Proteomes" id="UP000823904">
    <property type="component" value="Unassembled WGS sequence"/>
</dbReference>
<dbReference type="Pfam" id="PF14367">
    <property type="entry name" value="DUF4411"/>
    <property type="match status" value="1"/>
</dbReference>
<accession>A0A9D2T9H7</accession>
<reference evidence="1" key="2">
    <citation type="submission" date="2021-04" db="EMBL/GenBank/DDBJ databases">
        <authorList>
            <person name="Gilroy R."/>
        </authorList>
    </citation>
    <scope>NUCLEOTIDE SEQUENCE</scope>
    <source>
        <strain evidence="1">ChiSjej3B21-8574</strain>
    </source>
</reference>
<organism evidence="1 2">
    <name type="scientific">Candidatus Anaerostipes avistercoris</name>
    <dbReference type="NCBI Taxonomy" id="2838462"/>
    <lineage>
        <taxon>Bacteria</taxon>
        <taxon>Bacillati</taxon>
        <taxon>Bacillota</taxon>
        <taxon>Clostridia</taxon>
        <taxon>Lachnospirales</taxon>
        <taxon>Lachnospiraceae</taxon>
        <taxon>Anaerostipes</taxon>
    </lineage>
</organism>
<evidence type="ECO:0000313" key="2">
    <source>
        <dbReference type="Proteomes" id="UP000823904"/>
    </source>
</evidence>
<gene>
    <name evidence="1" type="ORF">H9754_08660</name>
</gene>
<dbReference type="AlphaFoldDB" id="A0A9D2T9H7"/>
<comment type="caution">
    <text evidence="1">The sequence shown here is derived from an EMBL/GenBank/DDBJ whole genome shotgun (WGS) entry which is preliminary data.</text>
</comment>
<dbReference type="PIRSF" id="PIRSF008505">
    <property type="entry name" value="UCP008505"/>
    <property type="match status" value="1"/>
</dbReference>
<name>A0A9D2T9H7_9FIRM</name>
<evidence type="ECO:0000313" key="1">
    <source>
        <dbReference type="EMBL" id="HJC50624.1"/>
    </source>
</evidence>
<protein>
    <submittedName>
        <fullName evidence="1">DUF4411 family protein</fullName>
    </submittedName>
</protein>
<dbReference type="EMBL" id="DWWD01000032">
    <property type="protein sequence ID" value="HJC50624.1"/>
    <property type="molecule type" value="Genomic_DNA"/>
</dbReference>
<reference evidence="1" key="1">
    <citation type="journal article" date="2021" name="PeerJ">
        <title>Extensive microbial diversity within the chicken gut microbiome revealed by metagenomics and culture.</title>
        <authorList>
            <person name="Gilroy R."/>
            <person name="Ravi A."/>
            <person name="Getino M."/>
            <person name="Pursley I."/>
            <person name="Horton D.L."/>
            <person name="Alikhan N.F."/>
            <person name="Baker D."/>
            <person name="Gharbi K."/>
            <person name="Hall N."/>
            <person name="Watson M."/>
            <person name="Adriaenssens E.M."/>
            <person name="Foster-Nyarko E."/>
            <person name="Jarju S."/>
            <person name="Secka A."/>
            <person name="Antonio M."/>
            <person name="Oren A."/>
            <person name="Chaudhuri R.R."/>
            <person name="La Ragione R."/>
            <person name="Hildebrand F."/>
            <person name="Pallen M.J."/>
        </authorList>
    </citation>
    <scope>NUCLEOTIDE SEQUENCE</scope>
    <source>
        <strain evidence="1">ChiSjej3B21-8574</strain>
    </source>
</reference>